<dbReference type="AlphaFoldDB" id="A0A6A6R353"/>
<evidence type="ECO:0000259" key="1">
    <source>
        <dbReference type="Pfam" id="PF06985"/>
    </source>
</evidence>
<dbReference type="EMBL" id="MU004185">
    <property type="protein sequence ID" value="KAF2498926.1"/>
    <property type="molecule type" value="Genomic_DNA"/>
</dbReference>
<name>A0A6A6R353_9PEZI</name>
<feature type="domain" description="Heterokaryon incompatibility" evidence="1">
    <location>
        <begin position="194"/>
        <end position="347"/>
    </location>
</feature>
<sequence length="683" mass="76846">MAFAHLKGKGSASLVRVQSSVDPAVFLESDWPTAKYLQHHETFATLQAAVEEGCFICTRIREFISGLDGHTPFDESRQPVQKPFTTYRAMLRLDDPKKYNFVEIRTPNRRQMTFRVYQSQECLSPNSLSLSTSSCQTRGLLRSWLKTCSAKHSGCATFDIGDWTPTRVLDIGTVSSTAWKVCIPAMDGILVSEYTTLSYRWGDAQFLKLTSQSLASFRAGSPISNLPQVFQDAISITKDLGIRYIWIDALCIIQDCQQDFDQECAQMSSIYANSSCNLVATFGKDPHTSFFRTRSHEALRIGDTISGRKSDPVYDVWLRFDSIVDERYHTREMFSCEVSSRGWILQELLLAPRAVYFGMNQVHWACRSLEACETWPEGNAPGASLQMNHPFSEGGLDFHSQNTRFYRNMIVGFHWNSIVERYSTLALTNTEDKLVALSGLAKLFQQRTQDEYFAGHWKSALPYSLAWAKPVGHMFFDGWMAKYGRLENACGRSSATYRAPSWSWASIDGLVTFGRIETTLCRVQDVIVNTVGGDPTGRVVNGQLTLRAPWTIVEIPEDLQLDDTLFIRPVSGDPAAVQLSWDGQTIPDCSIVDLAVIGVKYYPSSEKVEEKKVMEICGLALSALEAGSDLHRRVGAFSVHINLEEEELKQQVVLDMFGLESLDKEHRKVGVKEEASLRNFEIV</sequence>
<protein>
    <submittedName>
        <fullName evidence="2">HET-domain-containing protein</fullName>
    </submittedName>
</protein>
<reference evidence="2" key="1">
    <citation type="journal article" date="2020" name="Stud. Mycol.">
        <title>101 Dothideomycetes genomes: a test case for predicting lifestyles and emergence of pathogens.</title>
        <authorList>
            <person name="Haridas S."/>
            <person name="Albert R."/>
            <person name="Binder M."/>
            <person name="Bloem J."/>
            <person name="Labutti K."/>
            <person name="Salamov A."/>
            <person name="Andreopoulos B."/>
            <person name="Baker S."/>
            <person name="Barry K."/>
            <person name="Bills G."/>
            <person name="Bluhm B."/>
            <person name="Cannon C."/>
            <person name="Castanera R."/>
            <person name="Culley D."/>
            <person name="Daum C."/>
            <person name="Ezra D."/>
            <person name="Gonzalez J."/>
            <person name="Henrissat B."/>
            <person name="Kuo A."/>
            <person name="Liang C."/>
            <person name="Lipzen A."/>
            <person name="Lutzoni F."/>
            <person name="Magnuson J."/>
            <person name="Mondo S."/>
            <person name="Nolan M."/>
            <person name="Ohm R."/>
            <person name="Pangilinan J."/>
            <person name="Park H.-J."/>
            <person name="Ramirez L."/>
            <person name="Alfaro M."/>
            <person name="Sun H."/>
            <person name="Tritt A."/>
            <person name="Yoshinaga Y."/>
            <person name="Zwiers L.-H."/>
            <person name="Turgeon B."/>
            <person name="Goodwin S."/>
            <person name="Spatafora J."/>
            <person name="Crous P."/>
            <person name="Grigoriev I."/>
        </authorList>
    </citation>
    <scope>NUCLEOTIDE SEQUENCE</scope>
    <source>
        <strain evidence="2">CBS 269.34</strain>
    </source>
</reference>
<dbReference type="InterPro" id="IPR010730">
    <property type="entry name" value="HET"/>
</dbReference>
<gene>
    <name evidence="2" type="ORF">BU16DRAFT_558965</name>
</gene>
<proteinExistence type="predicted"/>
<accession>A0A6A6R353</accession>
<dbReference type="Proteomes" id="UP000799750">
    <property type="component" value="Unassembled WGS sequence"/>
</dbReference>
<evidence type="ECO:0000313" key="2">
    <source>
        <dbReference type="EMBL" id="KAF2498926.1"/>
    </source>
</evidence>
<dbReference type="OrthoDB" id="2958217at2759"/>
<dbReference type="Pfam" id="PF06985">
    <property type="entry name" value="HET"/>
    <property type="match status" value="1"/>
</dbReference>
<keyword evidence="3" id="KW-1185">Reference proteome</keyword>
<dbReference type="PANTHER" id="PTHR33112">
    <property type="entry name" value="DOMAIN PROTEIN, PUTATIVE-RELATED"/>
    <property type="match status" value="1"/>
</dbReference>
<organism evidence="2 3">
    <name type="scientific">Lophium mytilinum</name>
    <dbReference type="NCBI Taxonomy" id="390894"/>
    <lineage>
        <taxon>Eukaryota</taxon>
        <taxon>Fungi</taxon>
        <taxon>Dikarya</taxon>
        <taxon>Ascomycota</taxon>
        <taxon>Pezizomycotina</taxon>
        <taxon>Dothideomycetes</taxon>
        <taxon>Pleosporomycetidae</taxon>
        <taxon>Mytilinidiales</taxon>
        <taxon>Mytilinidiaceae</taxon>
        <taxon>Lophium</taxon>
    </lineage>
</organism>
<dbReference type="PANTHER" id="PTHR33112:SF16">
    <property type="entry name" value="HETEROKARYON INCOMPATIBILITY DOMAIN-CONTAINING PROTEIN"/>
    <property type="match status" value="1"/>
</dbReference>
<evidence type="ECO:0000313" key="3">
    <source>
        <dbReference type="Proteomes" id="UP000799750"/>
    </source>
</evidence>